<sequence>MAHRIQTIEDVAWLLRHTRGFRGGQVTDVHVARRHLFDENDCCEVLAETTVTVVIRYFIDVNAEGHPQRLLRLARFRMMGVTDFSIFEQEGTNSAAIDALQAEIQEGRLRFWFDQYGEIYVICEWAELEEVAYPDALPERQGATQWLFQARDADAPSVAWLLEQLDRAGVPCVWKHRSRTNATNANGTGKGKESHLLWAGELQVSPSRAFLSGDCLEVQAYGPLDGRSFGVMLRAQESERDTGGRLLSAVAEILTSHFAGESIAGRALLPEEPPFPRVTGRGKRNGQANS</sequence>
<reference evidence="2" key="1">
    <citation type="submission" date="2022-10" db="EMBL/GenBank/DDBJ databases">
        <authorList>
            <person name="Koch H."/>
        </authorList>
    </citation>
    <scope>NUCLEOTIDE SEQUENCE</scope>
    <source>
        <strain evidence="2">DNF</strain>
    </source>
</reference>
<feature type="region of interest" description="Disordered" evidence="1">
    <location>
        <begin position="270"/>
        <end position="290"/>
    </location>
</feature>
<dbReference type="Proteomes" id="UP001179121">
    <property type="component" value="Chromosome"/>
</dbReference>
<name>A0AA86T1S8_9BACT</name>
<protein>
    <submittedName>
        <fullName evidence="2">Uncharacterized protein</fullName>
    </submittedName>
</protein>
<evidence type="ECO:0000313" key="3">
    <source>
        <dbReference type="Proteomes" id="UP001179121"/>
    </source>
</evidence>
<dbReference type="KEGG" id="nti:DNFV4_00807"/>
<dbReference type="AlphaFoldDB" id="A0AA86T1S8"/>
<dbReference type="EMBL" id="OX365700">
    <property type="protein sequence ID" value="CAI4030379.1"/>
    <property type="molecule type" value="Genomic_DNA"/>
</dbReference>
<accession>A0AA86T1S8</accession>
<evidence type="ECO:0000313" key="2">
    <source>
        <dbReference type="EMBL" id="CAI4030379.1"/>
    </source>
</evidence>
<dbReference type="RefSeq" id="WP_289267369.1">
    <property type="nucleotide sequence ID" value="NZ_OX365700.1"/>
</dbReference>
<organism evidence="2 3">
    <name type="scientific">Nitrospira tepida</name>
    <dbReference type="NCBI Taxonomy" id="2973512"/>
    <lineage>
        <taxon>Bacteria</taxon>
        <taxon>Pseudomonadati</taxon>
        <taxon>Nitrospirota</taxon>
        <taxon>Nitrospiria</taxon>
        <taxon>Nitrospirales</taxon>
        <taxon>Nitrospiraceae</taxon>
        <taxon>Nitrospira</taxon>
    </lineage>
</organism>
<proteinExistence type="predicted"/>
<evidence type="ECO:0000256" key="1">
    <source>
        <dbReference type="SAM" id="MobiDB-lite"/>
    </source>
</evidence>
<gene>
    <name evidence="2" type="ORF">DNFV4_00807</name>
</gene>
<keyword evidence="3" id="KW-1185">Reference proteome</keyword>